<dbReference type="GO" id="GO:0020037">
    <property type="term" value="F:heme binding"/>
    <property type="evidence" value="ECO:0007669"/>
    <property type="project" value="InterPro"/>
</dbReference>
<reference evidence="23" key="2">
    <citation type="submission" date="2020-09" db="EMBL/GenBank/DDBJ databases">
        <authorList>
            <person name="Sun Q."/>
            <person name="Zhou Y."/>
        </authorList>
    </citation>
    <scope>NUCLEOTIDE SEQUENCE</scope>
    <source>
        <strain evidence="23">CGMCC 1.15794</strain>
    </source>
</reference>
<keyword evidence="8 18" id="KW-0479">Metal-binding</keyword>
<evidence type="ECO:0000313" key="24">
    <source>
        <dbReference type="Proteomes" id="UP000657592"/>
    </source>
</evidence>
<dbReference type="PROSITE" id="PS51257">
    <property type="entry name" value="PROKAR_LIPOPROTEIN"/>
    <property type="match status" value="1"/>
</dbReference>
<feature type="signal peptide" evidence="20">
    <location>
        <begin position="1"/>
        <end position="24"/>
    </location>
</feature>
<dbReference type="GO" id="GO:0042773">
    <property type="term" value="P:ATP synthesis coupled electron transport"/>
    <property type="evidence" value="ECO:0007669"/>
    <property type="project" value="TreeGrafter"/>
</dbReference>
<evidence type="ECO:0000256" key="3">
    <source>
        <dbReference type="ARBA" id="ARBA00012949"/>
    </source>
</evidence>
<dbReference type="PROSITE" id="PS00078">
    <property type="entry name" value="COX2"/>
    <property type="match status" value="1"/>
</dbReference>
<dbReference type="InterPro" id="IPR036257">
    <property type="entry name" value="Cyt_c_oxidase_su2_TM_sf"/>
</dbReference>
<feature type="transmembrane region" description="Helical" evidence="19">
    <location>
        <begin position="96"/>
        <end position="117"/>
    </location>
</feature>
<evidence type="ECO:0000256" key="15">
    <source>
        <dbReference type="ARBA" id="ARBA00024688"/>
    </source>
</evidence>
<evidence type="ECO:0000259" key="22">
    <source>
        <dbReference type="PROSITE" id="PS51007"/>
    </source>
</evidence>
<evidence type="ECO:0000256" key="19">
    <source>
        <dbReference type="SAM" id="Phobius"/>
    </source>
</evidence>
<evidence type="ECO:0000256" key="20">
    <source>
        <dbReference type="SAM" id="SignalP"/>
    </source>
</evidence>
<evidence type="ECO:0000256" key="7">
    <source>
        <dbReference type="ARBA" id="ARBA00022692"/>
    </source>
</evidence>
<evidence type="ECO:0000256" key="8">
    <source>
        <dbReference type="ARBA" id="ARBA00022723"/>
    </source>
</evidence>
<dbReference type="Gene3D" id="2.60.40.420">
    <property type="entry name" value="Cupredoxins - blue copper proteins"/>
    <property type="match status" value="1"/>
</dbReference>
<name>A0A917IIK1_9MICO</name>
<dbReference type="Pfam" id="PF00116">
    <property type="entry name" value="COX2"/>
    <property type="match status" value="1"/>
</dbReference>
<keyword evidence="5 18" id="KW-0349">Heme</keyword>
<feature type="domain" description="Cytochrome c" evidence="22">
    <location>
        <begin position="261"/>
        <end position="353"/>
    </location>
</feature>
<accession>A0A917IIK1</accession>
<keyword evidence="7 19" id="KW-0812">Transmembrane</keyword>
<dbReference type="PROSITE" id="PS51007">
    <property type="entry name" value="CYTC"/>
    <property type="match status" value="1"/>
</dbReference>
<evidence type="ECO:0000256" key="5">
    <source>
        <dbReference type="ARBA" id="ARBA00022617"/>
    </source>
</evidence>
<dbReference type="EC" id="7.1.1.9" evidence="3"/>
<dbReference type="RefSeq" id="WP_188756647.1">
    <property type="nucleotide sequence ID" value="NZ_BMJY01000013.1"/>
</dbReference>
<feature type="chain" id="PRO_5037433171" description="cytochrome-c oxidase" evidence="20">
    <location>
        <begin position="25"/>
        <end position="353"/>
    </location>
</feature>
<dbReference type="InterPro" id="IPR034236">
    <property type="entry name" value="CuRO_CcO_Caa3_II"/>
</dbReference>
<keyword evidence="20" id="KW-0732">Signal</keyword>
<dbReference type="InterPro" id="IPR009056">
    <property type="entry name" value="Cyt_c-like_dom"/>
</dbReference>
<gene>
    <name evidence="23" type="ORF">GCM10010921_25100</name>
</gene>
<dbReference type="InterPro" id="IPR002429">
    <property type="entry name" value="CcO_II-like_C"/>
</dbReference>
<evidence type="ECO:0000256" key="12">
    <source>
        <dbReference type="ARBA" id="ARBA00023004"/>
    </source>
</evidence>
<feature type="transmembrane region" description="Helical" evidence="19">
    <location>
        <begin position="48"/>
        <end position="70"/>
    </location>
</feature>
<keyword evidence="6" id="KW-0679">Respiratory chain</keyword>
<sequence>MSSRARGFAAAGAVSAAAFVTACAAGGEQQSILDPAGSHAEAIHGLWSWMLGIGAAVWVIVVVAMVVALARRRGDEGDPTAPDAPHREAGVHGRPVRIVAVAGALVPAVIIAVVLAMSTLVQRQIADADVADSPMIEVVGHQYWWEVNYPERGVVTANEIHIPAGERVRLDVSSQDVIHSFWVPELGGKIDMLPGASNSIWLEASEPGVYWGQCAEYCGEQHALMRIVVVAHEPDEFEGWVEAQLRTPPSIVEGEESPGDELIARGREVFLSSSCVYCHAVAGSAALGEVGPDLTHLASRQTLAAGTLPNDRANLSAWLLDPQAIKPGNLMPGTEFDDPADLDALLAYLQSLE</sequence>
<dbReference type="GO" id="GO:0005507">
    <property type="term" value="F:copper ion binding"/>
    <property type="evidence" value="ECO:0007669"/>
    <property type="project" value="InterPro"/>
</dbReference>
<reference evidence="23" key="1">
    <citation type="journal article" date="2014" name="Int. J. Syst. Evol. Microbiol.">
        <title>Complete genome sequence of Corynebacterium casei LMG S-19264T (=DSM 44701T), isolated from a smear-ripened cheese.</title>
        <authorList>
            <consortium name="US DOE Joint Genome Institute (JGI-PGF)"/>
            <person name="Walter F."/>
            <person name="Albersmeier A."/>
            <person name="Kalinowski J."/>
            <person name="Ruckert C."/>
        </authorList>
    </citation>
    <scope>NUCLEOTIDE SEQUENCE</scope>
    <source>
        <strain evidence="23">CGMCC 1.15794</strain>
    </source>
</reference>
<keyword evidence="24" id="KW-1185">Reference proteome</keyword>
<dbReference type="Pfam" id="PF00034">
    <property type="entry name" value="Cytochrom_C"/>
    <property type="match status" value="1"/>
</dbReference>
<keyword evidence="12 18" id="KW-0408">Iron</keyword>
<evidence type="ECO:0000256" key="13">
    <source>
        <dbReference type="ARBA" id="ARBA00023008"/>
    </source>
</evidence>
<dbReference type="InterPro" id="IPR014222">
    <property type="entry name" value="Cyt_c_oxidase_su2"/>
</dbReference>
<dbReference type="Gene3D" id="1.10.287.90">
    <property type="match status" value="1"/>
</dbReference>
<dbReference type="SUPFAM" id="SSF49503">
    <property type="entry name" value="Cupredoxins"/>
    <property type="match status" value="1"/>
</dbReference>
<evidence type="ECO:0000256" key="17">
    <source>
        <dbReference type="ARBA" id="ARBA00047816"/>
    </source>
</evidence>
<dbReference type="InterPro" id="IPR036909">
    <property type="entry name" value="Cyt_c-like_dom_sf"/>
</dbReference>
<evidence type="ECO:0000256" key="2">
    <source>
        <dbReference type="ARBA" id="ARBA00007866"/>
    </source>
</evidence>
<feature type="domain" description="Cytochrome oxidase subunit II copper A binding" evidence="21">
    <location>
        <begin position="131"/>
        <end position="243"/>
    </location>
</feature>
<evidence type="ECO:0000256" key="9">
    <source>
        <dbReference type="ARBA" id="ARBA00022967"/>
    </source>
</evidence>
<keyword evidence="11 19" id="KW-1133">Transmembrane helix</keyword>
<dbReference type="NCBIfam" id="TIGR02866">
    <property type="entry name" value="CoxB"/>
    <property type="match status" value="1"/>
</dbReference>
<dbReference type="InterPro" id="IPR001505">
    <property type="entry name" value="Copper_CuA"/>
</dbReference>
<dbReference type="InterPro" id="IPR008972">
    <property type="entry name" value="Cupredoxin"/>
</dbReference>
<dbReference type="PANTHER" id="PTHR22888">
    <property type="entry name" value="CYTOCHROME C OXIDASE, SUBUNIT II"/>
    <property type="match status" value="1"/>
</dbReference>
<dbReference type="GO" id="GO:0016020">
    <property type="term" value="C:membrane"/>
    <property type="evidence" value="ECO:0007669"/>
    <property type="project" value="UniProtKB-SubCell"/>
</dbReference>
<keyword evidence="4" id="KW-0813">Transport</keyword>
<evidence type="ECO:0000259" key="21">
    <source>
        <dbReference type="PROSITE" id="PS50857"/>
    </source>
</evidence>
<evidence type="ECO:0000256" key="4">
    <source>
        <dbReference type="ARBA" id="ARBA00022448"/>
    </source>
</evidence>
<comment type="catalytic activity">
    <reaction evidence="17">
        <text>4 Fe(II)-[cytochrome c] + O2 + 8 H(+)(in) = 4 Fe(III)-[cytochrome c] + 2 H2O + 4 H(+)(out)</text>
        <dbReference type="Rhea" id="RHEA:11436"/>
        <dbReference type="Rhea" id="RHEA-COMP:10350"/>
        <dbReference type="Rhea" id="RHEA-COMP:14399"/>
        <dbReference type="ChEBI" id="CHEBI:15377"/>
        <dbReference type="ChEBI" id="CHEBI:15378"/>
        <dbReference type="ChEBI" id="CHEBI:15379"/>
        <dbReference type="ChEBI" id="CHEBI:29033"/>
        <dbReference type="ChEBI" id="CHEBI:29034"/>
        <dbReference type="EC" id="7.1.1.9"/>
    </reaction>
</comment>
<dbReference type="AlphaFoldDB" id="A0A917IIK1"/>
<protein>
    <recommendedName>
        <fullName evidence="3">cytochrome-c oxidase</fullName>
        <ecNumber evidence="3">7.1.1.9</ecNumber>
    </recommendedName>
    <alternativeName>
        <fullName evidence="16">Cytochrome aa3 subunit 2</fullName>
    </alternativeName>
</protein>
<evidence type="ECO:0000256" key="6">
    <source>
        <dbReference type="ARBA" id="ARBA00022660"/>
    </source>
</evidence>
<dbReference type="EMBL" id="BMJY01000013">
    <property type="protein sequence ID" value="GGH47972.1"/>
    <property type="molecule type" value="Genomic_DNA"/>
</dbReference>
<evidence type="ECO:0000256" key="1">
    <source>
        <dbReference type="ARBA" id="ARBA00004141"/>
    </source>
</evidence>
<evidence type="ECO:0000256" key="16">
    <source>
        <dbReference type="ARBA" id="ARBA00031399"/>
    </source>
</evidence>
<keyword evidence="10" id="KW-0249">Electron transport</keyword>
<comment type="caution">
    <text evidence="23">The sequence shown here is derived from an EMBL/GenBank/DDBJ whole genome shotgun (WGS) entry which is preliminary data.</text>
</comment>
<evidence type="ECO:0000256" key="10">
    <source>
        <dbReference type="ARBA" id="ARBA00022982"/>
    </source>
</evidence>
<dbReference type="PANTHER" id="PTHR22888:SF9">
    <property type="entry name" value="CYTOCHROME C OXIDASE SUBUNIT 2"/>
    <property type="match status" value="1"/>
</dbReference>
<comment type="subcellular location">
    <subcellularLocation>
        <location evidence="1">Membrane</location>
        <topology evidence="1">Multi-pass membrane protein</topology>
    </subcellularLocation>
</comment>
<keyword evidence="14 19" id="KW-0472">Membrane</keyword>
<dbReference type="CDD" id="cd04213">
    <property type="entry name" value="CuRO_CcO_Caa3_II"/>
    <property type="match status" value="1"/>
</dbReference>
<dbReference type="GO" id="GO:0016491">
    <property type="term" value="F:oxidoreductase activity"/>
    <property type="evidence" value="ECO:0007669"/>
    <property type="project" value="InterPro"/>
</dbReference>
<dbReference type="Proteomes" id="UP000657592">
    <property type="component" value="Unassembled WGS sequence"/>
</dbReference>
<keyword evidence="13" id="KW-0186">Copper</keyword>
<proteinExistence type="inferred from homology"/>
<comment type="function">
    <text evidence="15">Subunits I and II form the functional core of the enzyme complex. Electrons originating in cytochrome c are transferred via heme a and Cu(A) to the binuclear center formed by heme a3 and Cu(B).</text>
</comment>
<keyword evidence="9" id="KW-1278">Translocase</keyword>
<evidence type="ECO:0000256" key="14">
    <source>
        <dbReference type="ARBA" id="ARBA00023136"/>
    </source>
</evidence>
<organism evidence="23 24">
    <name type="scientific">Microbacterium album</name>
    <dbReference type="NCBI Taxonomy" id="2053191"/>
    <lineage>
        <taxon>Bacteria</taxon>
        <taxon>Bacillati</taxon>
        <taxon>Actinomycetota</taxon>
        <taxon>Actinomycetes</taxon>
        <taxon>Micrococcales</taxon>
        <taxon>Microbacteriaceae</taxon>
        <taxon>Microbacterium</taxon>
    </lineage>
</organism>
<dbReference type="GO" id="GO:0004129">
    <property type="term" value="F:cytochrome-c oxidase activity"/>
    <property type="evidence" value="ECO:0007669"/>
    <property type="project" value="UniProtKB-EC"/>
</dbReference>
<comment type="similarity">
    <text evidence="2">Belongs to the cytochrome c oxidase subunit 2 family.</text>
</comment>
<evidence type="ECO:0000313" key="23">
    <source>
        <dbReference type="EMBL" id="GGH47972.1"/>
    </source>
</evidence>
<evidence type="ECO:0000256" key="11">
    <source>
        <dbReference type="ARBA" id="ARBA00022989"/>
    </source>
</evidence>
<dbReference type="PROSITE" id="PS50857">
    <property type="entry name" value="COX2_CUA"/>
    <property type="match status" value="1"/>
</dbReference>
<evidence type="ECO:0000256" key="18">
    <source>
        <dbReference type="PROSITE-ProRule" id="PRU00433"/>
    </source>
</evidence>
<dbReference type="SUPFAM" id="SSF46626">
    <property type="entry name" value="Cytochrome c"/>
    <property type="match status" value="1"/>
</dbReference>
<dbReference type="InterPro" id="IPR045187">
    <property type="entry name" value="CcO_II"/>
</dbReference>